<dbReference type="SUPFAM" id="SSF51011">
    <property type="entry name" value="Glycosyl hydrolase domain"/>
    <property type="match status" value="1"/>
</dbReference>
<dbReference type="InterPro" id="IPR006047">
    <property type="entry name" value="GH13_cat_dom"/>
</dbReference>
<dbReference type="Gene3D" id="3.20.20.80">
    <property type="entry name" value="Glycosidases"/>
    <property type="match status" value="1"/>
</dbReference>
<dbReference type="AlphaFoldDB" id="A0A2U2B870"/>
<dbReference type="PROSITE" id="PS51257">
    <property type="entry name" value="PROKAR_LIPOPROTEIN"/>
    <property type="match status" value="1"/>
</dbReference>
<evidence type="ECO:0000313" key="3">
    <source>
        <dbReference type="Proteomes" id="UP000244956"/>
    </source>
</evidence>
<proteinExistence type="predicted"/>
<organism evidence="2 3">
    <name type="scientific">Marinilabilia rubra</name>
    <dbReference type="NCBI Taxonomy" id="2162893"/>
    <lineage>
        <taxon>Bacteria</taxon>
        <taxon>Pseudomonadati</taxon>
        <taxon>Bacteroidota</taxon>
        <taxon>Bacteroidia</taxon>
        <taxon>Marinilabiliales</taxon>
        <taxon>Marinilabiliaceae</taxon>
        <taxon>Marinilabilia</taxon>
    </lineage>
</organism>
<sequence length="458" mass="52273">MQKFNPIYWLLSAILLFSACQTSTREGQEGDNQYTSNTPTPKWSKDAVIYEVNIRQYTEEGTINAFAEHLPRLRELGVDILWLMPVYPIGEKNRKGTLGSYYSIKDFKNINPEFGTMEDFKSLVKKIHEMDMHIVLDWVANHTAWDHPWIEEHPEWYTKNEKGEIVAPVEDWSDVADLNYSNQEMRAAMIDALTFWVEETNIDGYRCDMAGMVPVDFWENARADIENIKPVWMLAEDEMETGLLENAFNANYAWELHHIMNDVAKGEKNALDVSGFFEKTDTLLPSGTWPLQFTTNHDENSWNGTAYERMGKAFKTMTALTFTVEGMPLIYSGQEAGLNKSLEFFEKDTIQWKKSEMTDFYKSLINLKKANPALWNGTAGGDLQSIVTNSPESIFCFARQKDDNTVIALFNLSGESVSVFFEGGPEGTFAEAGSGKNVTLPVKGELLQPWEYKIYTTQ</sequence>
<dbReference type="PANTHER" id="PTHR47786">
    <property type="entry name" value="ALPHA-1,4-GLUCAN:MALTOSE-1-PHOSPHATE MALTOSYLTRANSFERASE"/>
    <property type="match status" value="1"/>
</dbReference>
<protein>
    <submittedName>
        <fullName evidence="2">Alpha-amylase</fullName>
    </submittedName>
</protein>
<dbReference type="InterPro" id="IPR017853">
    <property type="entry name" value="GH"/>
</dbReference>
<dbReference type="CDD" id="cd11313">
    <property type="entry name" value="AmyAc_arch_bac_AmyA"/>
    <property type="match status" value="1"/>
</dbReference>
<dbReference type="RefSeq" id="WP_109264681.1">
    <property type="nucleotide sequence ID" value="NZ_QEWP01000008.1"/>
</dbReference>
<comment type="caution">
    <text evidence="2">The sequence shown here is derived from an EMBL/GenBank/DDBJ whole genome shotgun (WGS) entry which is preliminary data.</text>
</comment>
<dbReference type="SUPFAM" id="SSF51445">
    <property type="entry name" value="(Trans)glycosidases"/>
    <property type="match status" value="1"/>
</dbReference>
<dbReference type="Pfam" id="PF00128">
    <property type="entry name" value="Alpha-amylase"/>
    <property type="match status" value="2"/>
</dbReference>
<dbReference type="PANTHER" id="PTHR47786:SF2">
    <property type="entry name" value="GLYCOSYL HYDROLASE FAMILY 13 CATALYTIC DOMAIN-CONTAINING PROTEIN"/>
    <property type="match status" value="1"/>
</dbReference>
<dbReference type="EMBL" id="QEWP01000008">
    <property type="protein sequence ID" value="PWD99281.1"/>
    <property type="molecule type" value="Genomic_DNA"/>
</dbReference>
<name>A0A2U2B870_9BACT</name>
<dbReference type="Proteomes" id="UP000244956">
    <property type="component" value="Unassembled WGS sequence"/>
</dbReference>
<reference evidence="2 3" key="1">
    <citation type="submission" date="2018-05" db="EMBL/GenBank/DDBJ databases">
        <title>Marinilabilia rubrum sp. nov., isolated from saltern sediment.</title>
        <authorList>
            <person name="Zhang R."/>
        </authorList>
    </citation>
    <scope>NUCLEOTIDE SEQUENCE [LARGE SCALE GENOMIC DNA]</scope>
    <source>
        <strain evidence="2 3">WTE16</strain>
    </source>
</reference>
<dbReference type="SMART" id="SM00642">
    <property type="entry name" value="Aamy"/>
    <property type="match status" value="1"/>
</dbReference>
<dbReference type="GO" id="GO:0005975">
    <property type="term" value="P:carbohydrate metabolic process"/>
    <property type="evidence" value="ECO:0007669"/>
    <property type="project" value="InterPro"/>
</dbReference>
<evidence type="ECO:0000313" key="2">
    <source>
        <dbReference type="EMBL" id="PWD99281.1"/>
    </source>
</evidence>
<keyword evidence="3" id="KW-1185">Reference proteome</keyword>
<gene>
    <name evidence="2" type="ORF">DDZ16_11850</name>
</gene>
<feature type="domain" description="Glycosyl hydrolase family 13 catalytic" evidence="1">
    <location>
        <begin position="21"/>
        <end position="368"/>
    </location>
</feature>
<evidence type="ECO:0000259" key="1">
    <source>
        <dbReference type="SMART" id="SM00642"/>
    </source>
</evidence>
<accession>A0A2U2B870</accession>
<dbReference type="OrthoDB" id="9805159at2"/>